<dbReference type="AlphaFoldDB" id="A0A7T7BQB5"/>
<dbReference type="Gene3D" id="3.30.470.20">
    <property type="entry name" value="ATP-grasp fold, B domain"/>
    <property type="match status" value="1"/>
</dbReference>
<protein>
    <submittedName>
        <fullName evidence="1">ATP-grasp fold, subdomain 1</fullName>
    </submittedName>
</protein>
<dbReference type="RefSeq" id="XP_065958127.1">
    <property type="nucleotide sequence ID" value="XM_066101187.1"/>
</dbReference>
<dbReference type="GeneID" id="90952784"/>
<evidence type="ECO:0000313" key="1">
    <source>
        <dbReference type="EMBL" id="QQK48232.1"/>
    </source>
</evidence>
<sequence>MVRVRQRKMVFEHMGIPTAPFAIVPPSWSIDKGISQMLDSGRHAADLKQMHFLKPACEGSSKRVCSFSKVESIDDLEPGVRNL</sequence>
<reference evidence="1 2" key="1">
    <citation type="submission" date="2020-08" db="EMBL/GenBank/DDBJ databases">
        <title>The completed genome sequence of the pathogenic ascomycete fungus Penicillium digitatum.</title>
        <authorList>
            <person name="Wang M."/>
        </authorList>
    </citation>
    <scope>NUCLEOTIDE SEQUENCE [LARGE SCALE GENOMIC DNA]</scope>
    <source>
        <strain evidence="1 2">PdW03</strain>
    </source>
</reference>
<accession>A0A7T7BQB5</accession>
<dbReference type="Proteomes" id="UP000595662">
    <property type="component" value="Chromosome 6"/>
</dbReference>
<gene>
    <name evidence="1" type="ORF">Pdw03_5867</name>
</gene>
<proteinExistence type="predicted"/>
<evidence type="ECO:0000313" key="2">
    <source>
        <dbReference type="Proteomes" id="UP000595662"/>
    </source>
</evidence>
<dbReference type="EMBL" id="CP060779">
    <property type="protein sequence ID" value="QQK48232.1"/>
    <property type="molecule type" value="Genomic_DNA"/>
</dbReference>
<name>A0A7T7BQB5_PENDI</name>
<organism evidence="1 2">
    <name type="scientific">Penicillium digitatum</name>
    <name type="common">Green mold</name>
    <dbReference type="NCBI Taxonomy" id="36651"/>
    <lineage>
        <taxon>Eukaryota</taxon>
        <taxon>Fungi</taxon>
        <taxon>Dikarya</taxon>
        <taxon>Ascomycota</taxon>
        <taxon>Pezizomycotina</taxon>
        <taxon>Eurotiomycetes</taxon>
        <taxon>Eurotiomycetidae</taxon>
        <taxon>Eurotiales</taxon>
        <taxon>Aspergillaceae</taxon>
        <taxon>Penicillium</taxon>
    </lineage>
</organism>